<feature type="chain" id="PRO_5007885079" description="glucan endo-1,3-beta-D-glucosidase" evidence="9">
    <location>
        <begin position="19"/>
        <end position="480"/>
    </location>
</feature>
<evidence type="ECO:0000256" key="4">
    <source>
        <dbReference type="ARBA" id="ARBA00022729"/>
    </source>
</evidence>
<evidence type="ECO:0000256" key="2">
    <source>
        <dbReference type="ARBA" id="ARBA00006055"/>
    </source>
</evidence>
<dbReference type="OrthoDB" id="118256at2759"/>
<feature type="compositionally biased region" description="Low complexity" evidence="8">
    <location>
        <begin position="209"/>
        <end position="236"/>
    </location>
</feature>
<dbReference type="Pfam" id="PF10287">
    <property type="entry name" value="YJL171C_Tos1_C"/>
    <property type="match status" value="1"/>
</dbReference>
<keyword evidence="6" id="KW-0326">Glycosidase</keyword>
<dbReference type="EC" id="3.2.1.39" evidence="3"/>
<keyword evidence="4 9" id="KW-0732">Signal</keyword>
<organism evidence="12 13">
    <name type="scientific">Sugiyamaella lignohabitans</name>
    <dbReference type="NCBI Taxonomy" id="796027"/>
    <lineage>
        <taxon>Eukaryota</taxon>
        <taxon>Fungi</taxon>
        <taxon>Dikarya</taxon>
        <taxon>Ascomycota</taxon>
        <taxon>Saccharomycotina</taxon>
        <taxon>Dipodascomycetes</taxon>
        <taxon>Dipodascales</taxon>
        <taxon>Trichomonascaceae</taxon>
        <taxon>Sugiyamaella</taxon>
    </lineage>
</organism>
<evidence type="ECO:0000313" key="13">
    <source>
        <dbReference type="Proteomes" id="UP000189580"/>
    </source>
</evidence>
<dbReference type="GO" id="GO:0009277">
    <property type="term" value="C:fungal-type cell wall"/>
    <property type="evidence" value="ECO:0007669"/>
    <property type="project" value="TreeGrafter"/>
</dbReference>
<dbReference type="InterPro" id="IPR018805">
    <property type="entry name" value="YJL171C/Tos1_C"/>
</dbReference>
<sequence>MKFTTSSVAGLLATAVTAQNCQNIAGTSYCNQVQELVYKGVGYQGSYNKVTSFNNDGTCSSTPYSFSGSLSPLDEELTVHFRGPISIKQFGVYYPGGNNNQKRDEVQIQKRAGHHVHNLHKREPAFVTEYVHVTKTVFGDGYEAIEQATSSVAQAPSSAAPPPPPPPPPSSSAPPPPPPQPTTTSSSVAPPPPPPSSSSSSTPPPPPSSTFVTSSSASPSSSSSAASPSGGSSAGSWTQVAYYDSSSQTANGVTFMNHQGGSGSGVWDMNFGNSISYAGSDGTSCASSPQVLQDKTLNSNEEVVIFSSNQCSGDDCGYYRPGIPAYHGFGGADKVFVFEFSMPSASGASGPNGDMPAVWFLNAQIPRTLQYGAASCSCWSTGCGEFDAFEIVSPGNQFLTNHLHSGQGGGGAQGGGGSADYFARPTSGTLKAAIVFSGDDQSVTMIQLDSSTEFPSSLSDTTVNGWIAQGSSSNNFANLL</sequence>
<evidence type="ECO:0000256" key="7">
    <source>
        <dbReference type="ARBA" id="ARBA00023316"/>
    </source>
</evidence>
<comment type="catalytic activity">
    <reaction evidence="1">
        <text>Hydrolysis of (1-&gt;3)-beta-D-glucosidic linkages in (1-&gt;3)-beta-D-glucans.</text>
        <dbReference type="EC" id="3.2.1.39"/>
    </reaction>
</comment>
<dbReference type="PANTHER" id="PTHR31737:SF2">
    <property type="entry name" value="PROTEIN TOS1"/>
    <property type="match status" value="1"/>
</dbReference>
<dbReference type="KEGG" id="slb:AWJ20_727"/>
<dbReference type="InterPro" id="IPR018807">
    <property type="entry name" value="YJL171C/Tos1_N"/>
</dbReference>
<keyword evidence="7" id="KW-0961">Cell wall biogenesis/degradation</keyword>
<dbReference type="GO" id="GO:0042973">
    <property type="term" value="F:glucan endo-1,3-beta-D-glucosidase activity"/>
    <property type="evidence" value="ECO:0007669"/>
    <property type="project" value="UniProtKB-EC"/>
</dbReference>
<dbReference type="Pfam" id="PF10290">
    <property type="entry name" value="YJL171C_Tos1_N"/>
    <property type="match status" value="1"/>
</dbReference>
<evidence type="ECO:0000256" key="8">
    <source>
        <dbReference type="SAM" id="MobiDB-lite"/>
    </source>
</evidence>
<dbReference type="GO" id="GO:0071555">
    <property type="term" value="P:cell wall organization"/>
    <property type="evidence" value="ECO:0007669"/>
    <property type="project" value="UniProtKB-KW"/>
</dbReference>
<evidence type="ECO:0000256" key="3">
    <source>
        <dbReference type="ARBA" id="ARBA00012780"/>
    </source>
</evidence>
<accession>A0A167D4M4</accession>
<evidence type="ECO:0000259" key="10">
    <source>
        <dbReference type="Pfam" id="PF10287"/>
    </source>
</evidence>
<feature type="compositionally biased region" description="Pro residues" evidence="8">
    <location>
        <begin position="189"/>
        <end position="208"/>
    </location>
</feature>
<feature type="signal peptide" evidence="9">
    <location>
        <begin position="1"/>
        <end position="18"/>
    </location>
</feature>
<evidence type="ECO:0000259" key="11">
    <source>
        <dbReference type="Pfam" id="PF10290"/>
    </source>
</evidence>
<evidence type="ECO:0000256" key="1">
    <source>
        <dbReference type="ARBA" id="ARBA00000382"/>
    </source>
</evidence>
<evidence type="ECO:0000313" key="12">
    <source>
        <dbReference type="EMBL" id="ANB12472.1"/>
    </source>
</evidence>
<feature type="region of interest" description="Disordered" evidence="8">
    <location>
        <begin position="151"/>
        <end position="236"/>
    </location>
</feature>
<reference evidence="12 13" key="1">
    <citation type="submission" date="2016-02" db="EMBL/GenBank/DDBJ databases">
        <title>Complete genome sequence and transcriptome regulation of the pentose utilising yeast Sugiyamaella lignohabitans.</title>
        <authorList>
            <person name="Bellasio M."/>
            <person name="Peymann A."/>
            <person name="Valli M."/>
            <person name="Sipitzky M."/>
            <person name="Graf A."/>
            <person name="Sauer M."/>
            <person name="Marx H."/>
            <person name="Mattanovich D."/>
        </authorList>
    </citation>
    <scope>NUCLEOTIDE SEQUENCE [LARGE SCALE GENOMIC DNA]</scope>
    <source>
        <strain evidence="12 13">CBS 10342</strain>
    </source>
</reference>
<proteinExistence type="inferred from homology"/>
<name>A0A167D4M4_9ASCO</name>
<feature type="domain" description="Cell wall protein YJL171C/Tos1 C-terminal" evidence="10">
    <location>
        <begin position="235"/>
        <end position="466"/>
    </location>
</feature>
<evidence type="ECO:0000256" key="6">
    <source>
        <dbReference type="ARBA" id="ARBA00023295"/>
    </source>
</evidence>
<feature type="compositionally biased region" description="Pro residues" evidence="8">
    <location>
        <begin position="159"/>
        <end position="181"/>
    </location>
</feature>
<dbReference type="AlphaFoldDB" id="A0A167D4M4"/>
<dbReference type="Proteomes" id="UP000189580">
    <property type="component" value="Chromosome a"/>
</dbReference>
<keyword evidence="5" id="KW-0378">Hydrolase</keyword>
<dbReference type="RefSeq" id="XP_018734949.1">
    <property type="nucleotide sequence ID" value="XM_018882685.1"/>
</dbReference>
<protein>
    <recommendedName>
        <fullName evidence="3">glucan endo-1,3-beta-D-glucosidase</fullName>
        <ecNumber evidence="3">3.2.1.39</ecNumber>
    </recommendedName>
</protein>
<comment type="similarity">
    <text evidence="2">Belongs to the PGA52 family.</text>
</comment>
<keyword evidence="13" id="KW-1185">Reference proteome</keyword>
<evidence type="ECO:0000256" key="5">
    <source>
        <dbReference type="ARBA" id="ARBA00022801"/>
    </source>
</evidence>
<gene>
    <name evidence="12" type="primary">TOS1</name>
    <name evidence="12" type="ORF">AWJ20_727</name>
</gene>
<evidence type="ECO:0000256" key="9">
    <source>
        <dbReference type="SAM" id="SignalP"/>
    </source>
</evidence>
<dbReference type="GeneID" id="30037791"/>
<dbReference type="PANTHER" id="PTHR31737">
    <property type="entry name" value="PROTEIN TOS1"/>
    <property type="match status" value="1"/>
</dbReference>
<dbReference type="EMBL" id="CP014501">
    <property type="protein sequence ID" value="ANB12472.1"/>
    <property type="molecule type" value="Genomic_DNA"/>
</dbReference>
<feature type="domain" description="Cell wall protein YJL171C/Tos1 N-terminal" evidence="11">
    <location>
        <begin position="35"/>
        <end position="95"/>
    </location>
</feature>